<gene>
    <name evidence="2" type="ORF">SPI02_06450</name>
</gene>
<protein>
    <submittedName>
        <fullName evidence="2">Rrf2 family transcriptional regulator</fullName>
    </submittedName>
</protein>
<keyword evidence="1" id="KW-0238">DNA-binding</keyword>
<dbReference type="GO" id="GO:0003677">
    <property type="term" value="F:DNA binding"/>
    <property type="evidence" value="ECO:0007669"/>
    <property type="project" value="UniProtKB-KW"/>
</dbReference>
<dbReference type="NCBIfam" id="TIGR00738">
    <property type="entry name" value="rrf2_super"/>
    <property type="match status" value="1"/>
</dbReference>
<keyword evidence="3" id="KW-1185">Reference proteome</keyword>
<dbReference type="Gene3D" id="1.10.10.10">
    <property type="entry name" value="Winged helix-like DNA-binding domain superfamily/Winged helix DNA-binding domain"/>
    <property type="match status" value="1"/>
</dbReference>
<proteinExistence type="predicted"/>
<accession>A0A239U3C3</accession>
<sequence>MKISTKGRYGLTLMISLAKREGQGCVSLKTIAEENNLSDLYLEQLVGPLRNAGLIRSVRGAKGGYQLRVPAEEIKAGDIIRLLEGPISFVESIDSEPPAQKELWLRMRDAVREVLDGTTLKYLAEFNDSDKLDNYMFYI</sequence>
<dbReference type="InterPro" id="IPR036388">
    <property type="entry name" value="WH-like_DNA-bd_sf"/>
</dbReference>
<dbReference type="InterPro" id="IPR036390">
    <property type="entry name" value="WH_DNA-bd_sf"/>
</dbReference>
<dbReference type="Proteomes" id="UP000321736">
    <property type="component" value="Unassembled WGS sequence"/>
</dbReference>
<dbReference type="NCBIfam" id="NF047409">
    <property type="entry name" value="Cys_reg_CymR"/>
    <property type="match status" value="1"/>
</dbReference>
<dbReference type="PROSITE" id="PS51197">
    <property type="entry name" value="HTH_RRF2_2"/>
    <property type="match status" value="1"/>
</dbReference>
<dbReference type="PANTHER" id="PTHR33221">
    <property type="entry name" value="WINGED HELIX-TURN-HELIX TRANSCRIPTIONAL REGULATOR, RRF2 FAMILY"/>
    <property type="match status" value="1"/>
</dbReference>
<name>A0A239U3C3_9STAP</name>
<dbReference type="EMBL" id="BKAR01000005">
    <property type="protein sequence ID" value="GEP84060.1"/>
    <property type="molecule type" value="Genomic_DNA"/>
</dbReference>
<dbReference type="InterPro" id="IPR030489">
    <property type="entry name" value="TR_Rrf2-type_CS"/>
</dbReference>
<comment type="caution">
    <text evidence="2">The sequence shown here is derived from an EMBL/GenBank/DDBJ whole genome shotgun (WGS) entry which is preliminary data.</text>
</comment>
<dbReference type="InterPro" id="IPR000944">
    <property type="entry name" value="Tscrpt_reg_Rrf2"/>
</dbReference>
<dbReference type="GO" id="GO:0005829">
    <property type="term" value="C:cytosol"/>
    <property type="evidence" value="ECO:0007669"/>
    <property type="project" value="TreeGrafter"/>
</dbReference>
<evidence type="ECO:0000313" key="2">
    <source>
        <dbReference type="EMBL" id="GEP84060.1"/>
    </source>
</evidence>
<organism evidence="2 3">
    <name type="scientific">Staphylococcus piscifermentans</name>
    <dbReference type="NCBI Taxonomy" id="70258"/>
    <lineage>
        <taxon>Bacteria</taxon>
        <taxon>Bacillati</taxon>
        <taxon>Bacillota</taxon>
        <taxon>Bacilli</taxon>
        <taxon>Bacillales</taxon>
        <taxon>Staphylococcaceae</taxon>
        <taxon>Staphylococcus</taxon>
    </lineage>
</organism>
<dbReference type="OrthoDB" id="9808360at2"/>
<dbReference type="SUPFAM" id="SSF46785">
    <property type="entry name" value="Winged helix' DNA-binding domain"/>
    <property type="match status" value="1"/>
</dbReference>
<dbReference type="GO" id="GO:0003700">
    <property type="term" value="F:DNA-binding transcription factor activity"/>
    <property type="evidence" value="ECO:0007669"/>
    <property type="project" value="TreeGrafter"/>
</dbReference>
<evidence type="ECO:0000256" key="1">
    <source>
        <dbReference type="ARBA" id="ARBA00023125"/>
    </source>
</evidence>
<dbReference type="Pfam" id="PF02082">
    <property type="entry name" value="Rrf2"/>
    <property type="match status" value="1"/>
</dbReference>
<dbReference type="PROSITE" id="PS01332">
    <property type="entry name" value="HTH_RRF2_1"/>
    <property type="match status" value="1"/>
</dbReference>
<evidence type="ECO:0000313" key="3">
    <source>
        <dbReference type="Proteomes" id="UP000321736"/>
    </source>
</evidence>
<dbReference type="RefSeq" id="WP_095104899.1">
    <property type="nucleotide sequence ID" value="NZ_BKAR01000005.1"/>
</dbReference>
<dbReference type="AlphaFoldDB" id="A0A239U3C3"/>
<dbReference type="PANTHER" id="PTHR33221:SF5">
    <property type="entry name" value="HTH-TYPE TRANSCRIPTIONAL REGULATOR ISCR"/>
    <property type="match status" value="1"/>
</dbReference>
<dbReference type="FunFam" id="1.10.10.10:FF:000164">
    <property type="entry name" value="Transcriptional regulator, Rrf2 family"/>
    <property type="match status" value="1"/>
</dbReference>
<reference evidence="2 3" key="1">
    <citation type="submission" date="2019-07" db="EMBL/GenBank/DDBJ databases">
        <title>Whole genome shotgun sequence of Staphylococcus piscifermentans NBRC 109625.</title>
        <authorList>
            <person name="Hosoyama A."/>
            <person name="Uohara A."/>
            <person name="Ohji S."/>
            <person name="Ichikawa N."/>
        </authorList>
    </citation>
    <scope>NUCLEOTIDE SEQUENCE [LARGE SCALE GENOMIC DNA]</scope>
    <source>
        <strain evidence="2 3">NBRC 109625</strain>
    </source>
</reference>